<accession>A0A915E6T3</accession>
<reference evidence="2" key="1">
    <citation type="submission" date="2022-11" db="UniProtKB">
        <authorList>
            <consortium name="WormBaseParasite"/>
        </authorList>
    </citation>
    <scope>IDENTIFICATION</scope>
</reference>
<dbReference type="WBParaSite" id="jg26372">
    <property type="protein sequence ID" value="jg26372"/>
    <property type="gene ID" value="jg26372"/>
</dbReference>
<proteinExistence type="predicted"/>
<keyword evidence="1" id="KW-1185">Reference proteome</keyword>
<name>A0A915E6T3_9BILA</name>
<dbReference type="Proteomes" id="UP000887574">
    <property type="component" value="Unplaced"/>
</dbReference>
<organism evidence="1 2">
    <name type="scientific">Ditylenchus dipsaci</name>
    <dbReference type="NCBI Taxonomy" id="166011"/>
    <lineage>
        <taxon>Eukaryota</taxon>
        <taxon>Metazoa</taxon>
        <taxon>Ecdysozoa</taxon>
        <taxon>Nematoda</taxon>
        <taxon>Chromadorea</taxon>
        <taxon>Rhabditida</taxon>
        <taxon>Tylenchina</taxon>
        <taxon>Tylenchomorpha</taxon>
        <taxon>Sphaerularioidea</taxon>
        <taxon>Anguinidae</taxon>
        <taxon>Anguininae</taxon>
        <taxon>Ditylenchus</taxon>
    </lineage>
</organism>
<evidence type="ECO:0000313" key="2">
    <source>
        <dbReference type="WBParaSite" id="jg26372"/>
    </source>
</evidence>
<evidence type="ECO:0000313" key="1">
    <source>
        <dbReference type="Proteomes" id="UP000887574"/>
    </source>
</evidence>
<sequence>MMWPTKPVGTCCGHVPADVGSQPGHFFFQRAQSYVYDCGINFYSIKKFLSQGETAEFQIDLERLPDECKIYLGRRSPTSNIFGLRDCGFEDETTTSSPPRCRQGQRDPLQTDPRVLKRVCRRMSGLLDSIQSAAPILQVDPKKSAFFPPMSIDAFLEAFLPGRPGDRLERKLNPNTLRTAAKQIKGLTVMTTIWLAAKIAAL</sequence>
<protein>
    <submittedName>
        <fullName evidence="2">Uncharacterized protein</fullName>
    </submittedName>
</protein>
<dbReference type="AlphaFoldDB" id="A0A915E6T3"/>